<name>K1Q7V9_MAGGI</name>
<gene>
    <name evidence="1" type="ORF">CGI_10024424</name>
</gene>
<organism evidence="1">
    <name type="scientific">Magallana gigas</name>
    <name type="common">Pacific oyster</name>
    <name type="synonym">Crassostrea gigas</name>
    <dbReference type="NCBI Taxonomy" id="29159"/>
    <lineage>
        <taxon>Eukaryota</taxon>
        <taxon>Metazoa</taxon>
        <taxon>Spiralia</taxon>
        <taxon>Lophotrochozoa</taxon>
        <taxon>Mollusca</taxon>
        <taxon>Bivalvia</taxon>
        <taxon>Autobranchia</taxon>
        <taxon>Pteriomorphia</taxon>
        <taxon>Ostreida</taxon>
        <taxon>Ostreoidea</taxon>
        <taxon>Ostreidae</taxon>
        <taxon>Magallana</taxon>
    </lineage>
</organism>
<reference evidence="1" key="1">
    <citation type="journal article" date="2012" name="Nature">
        <title>The oyster genome reveals stress adaptation and complexity of shell formation.</title>
        <authorList>
            <person name="Zhang G."/>
            <person name="Fang X."/>
            <person name="Guo X."/>
            <person name="Li L."/>
            <person name="Luo R."/>
            <person name="Xu F."/>
            <person name="Yang P."/>
            <person name="Zhang L."/>
            <person name="Wang X."/>
            <person name="Qi H."/>
            <person name="Xiong Z."/>
            <person name="Que H."/>
            <person name="Xie Y."/>
            <person name="Holland P.W."/>
            <person name="Paps J."/>
            <person name="Zhu Y."/>
            <person name="Wu F."/>
            <person name="Chen Y."/>
            <person name="Wang J."/>
            <person name="Peng C."/>
            <person name="Meng J."/>
            <person name="Yang L."/>
            <person name="Liu J."/>
            <person name="Wen B."/>
            <person name="Zhang N."/>
            <person name="Huang Z."/>
            <person name="Zhu Q."/>
            <person name="Feng Y."/>
            <person name="Mount A."/>
            <person name="Hedgecock D."/>
            <person name="Xu Z."/>
            <person name="Liu Y."/>
            <person name="Domazet-Loso T."/>
            <person name="Du Y."/>
            <person name="Sun X."/>
            <person name="Zhang S."/>
            <person name="Liu B."/>
            <person name="Cheng P."/>
            <person name="Jiang X."/>
            <person name="Li J."/>
            <person name="Fan D."/>
            <person name="Wang W."/>
            <person name="Fu W."/>
            <person name="Wang T."/>
            <person name="Wang B."/>
            <person name="Zhang J."/>
            <person name="Peng Z."/>
            <person name="Li Y."/>
            <person name="Li N."/>
            <person name="Wang J."/>
            <person name="Chen M."/>
            <person name="He Y."/>
            <person name="Tan F."/>
            <person name="Song X."/>
            <person name="Zheng Q."/>
            <person name="Huang R."/>
            <person name="Yang H."/>
            <person name="Du X."/>
            <person name="Chen L."/>
            <person name="Yang M."/>
            <person name="Gaffney P.M."/>
            <person name="Wang S."/>
            <person name="Luo L."/>
            <person name="She Z."/>
            <person name="Ming Y."/>
            <person name="Huang W."/>
            <person name="Zhang S."/>
            <person name="Huang B."/>
            <person name="Zhang Y."/>
            <person name="Qu T."/>
            <person name="Ni P."/>
            <person name="Miao G."/>
            <person name="Wang J."/>
            <person name="Wang Q."/>
            <person name="Steinberg C.E."/>
            <person name="Wang H."/>
            <person name="Li N."/>
            <person name="Qian L."/>
            <person name="Zhang G."/>
            <person name="Li Y."/>
            <person name="Yang H."/>
            <person name="Liu X."/>
            <person name="Wang J."/>
            <person name="Yin Y."/>
            <person name="Wang J."/>
        </authorList>
    </citation>
    <scope>NUCLEOTIDE SEQUENCE [LARGE SCALE GENOMIC DNA]</scope>
    <source>
        <strain evidence="1">05x7-T-G4-1.051#20</strain>
    </source>
</reference>
<evidence type="ECO:0000313" key="1">
    <source>
        <dbReference type="EMBL" id="EKC32862.1"/>
    </source>
</evidence>
<proteinExistence type="predicted"/>
<dbReference type="AlphaFoldDB" id="K1Q7V9"/>
<dbReference type="EMBL" id="JH817223">
    <property type="protein sequence ID" value="EKC32862.1"/>
    <property type="molecule type" value="Genomic_DNA"/>
</dbReference>
<accession>K1Q7V9</accession>
<dbReference type="HOGENOM" id="CLU_2796481_0_0_1"/>
<dbReference type="InParanoid" id="K1Q7V9"/>
<sequence>MEHREDTCVTIPGEQDPFLSYSDERSSKKKDRKHVYGTDCVKGWIPLAVIIAFTTATVFYGIADILKM</sequence>
<protein>
    <submittedName>
        <fullName evidence="1">Uncharacterized protein</fullName>
    </submittedName>
</protein>